<proteinExistence type="predicted"/>
<protein>
    <submittedName>
        <fullName evidence="1">Uncharacterized protein</fullName>
    </submittedName>
</protein>
<reference evidence="1" key="3">
    <citation type="submission" date="2015-04" db="UniProtKB">
        <authorList>
            <consortium name="EnsemblPlants"/>
        </authorList>
    </citation>
    <scope>IDENTIFICATION</scope>
</reference>
<dbReference type="Gramene" id="LPERR04G04140.1">
    <property type="protein sequence ID" value="LPERR04G04140.1"/>
    <property type="gene ID" value="LPERR04G04140"/>
</dbReference>
<organism evidence="1 2">
    <name type="scientific">Leersia perrieri</name>
    <dbReference type="NCBI Taxonomy" id="77586"/>
    <lineage>
        <taxon>Eukaryota</taxon>
        <taxon>Viridiplantae</taxon>
        <taxon>Streptophyta</taxon>
        <taxon>Embryophyta</taxon>
        <taxon>Tracheophyta</taxon>
        <taxon>Spermatophyta</taxon>
        <taxon>Magnoliopsida</taxon>
        <taxon>Liliopsida</taxon>
        <taxon>Poales</taxon>
        <taxon>Poaceae</taxon>
        <taxon>BOP clade</taxon>
        <taxon>Oryzoideae</taxon>
        <taxon>Oryzeae</taxon>
        <taxon>Oryzinae</taxon>
        <taxon>Leersia</taxon>
    </lineage>
</organism>
<dbReference type="AlphaFoldDB" id="A0A0D9W356"/>
<dbReference type="HOGENOM" id="CLU_2018498_0_0_1"/>
<evidence type="ECO:0000313" key="1">
    <source>
        <dbReference type="EnsemblPlants" id="LPERR04G04140.1"/>
    </source>
</evidence>
<reference evidence="1 2" key="1">
    <citation type="submission" date="2012-08" db="EMBL/GenBank/DDBJ databases">
        <title>Oryza genome evolution.</title>
        <authorList>
            <person name="Wing R.A."/>
        </authorList>
    </citation>
    <scope>NUCLEOTIDE SEQUENCE</scope>
</reference>
<name>A0A0D9W356_9ORYZ</name>
<dbReference type="EnsemblPlants" id="LPERR04G04140.1">
    <property type="protein sequence ID" value="LPERR04G04140.1"/>
    <property type="gene ID" value="LPERR04G04140"/>
</dbReference>
<evidence type="ECO:0000313" key="2">
    <source>
        <dbReference type="Proteomes" id="UP000032180"/>
    </source>
</evidence>
<keyword evidence="2" id="KW-1185">Reference proteome</keyword>
<accession>A0A0D9W356</accession>
<sequence length="123" mass="13949">MADSYQWRMLTAASTLVPAACAREACRAYQRRGEAGVNSSASLQEAAVNCVCGWPRRTVESAFRMADRQGKVSGLIRHTIDKGKDVMRWRRGVAAYKQRRRMQVLLSRFGYHLLHEDSNMASR</sequence>
<reference evidence="2" key="2">
    <citation type="submission" date="2013-12" db="EMBL/GenBank/DDBJ databases">
        <authorList>
            <person name="Yu Y."/>
            <person name="Lee S."/>
            <person name="de Baynast K."/>
            <person name="Wissotski M."/>
            <person name="Liu L."/>
            <person name="Talag J."/>
            <person name="Goicoechea J."/>
            <person name="Angelova A."/>
            <person name="Jetty R."/>
            <person name="Kudrna D."/>
            <person name="Golser W."/>
            <person name="Rivera L."/>
            <person name="Zhang J."/>
            <person name="Wing R."/>
        </authorList>
    </citation>
    <scope>NUCLEOTIDE SEQUENCE</scope>
</reference>
<dbReference type="Proteomes" id="UP000032180">
    <property type="component" value="Chromosome 4"/>
</dbReference>